<keyword evidence="2" id="KW-1185">Reference proteome</keyword>
<reference evidence="1" key="1">
    <citation type="submission" date="2023-07" db="EMBL/GenBank/DDBJ databases">
        <authorList>
            <consortium name="CYATHOMIX"/>
        </authorList>
    </citation>
    <scope>NUCLEOTIDE SEQUENCE</scope>
    <source>
        <strain evidence="1">N/A</strain>
    </source>
</reference>
<accession>A0AA36M2B1</accession>
<dbReference type="AlphaFoldDB" id="A0AA36M2B1"/>
<protein>
    <submittedName>
        <fullName evidence="1">Uncharacterized protein</fullName>
    </submittedName>
</protein>
<dbReference type="Proteomes" id="UP001176961">
    <property type="component" value="Unassembled WGS sequence"/>
</dbReference>
<name>A0AA36M2B1_CYLNA</name>
<organism evidence="1 2">
    <name type="scientific">Cylicocyclus nassatus</name>
    <name type="common">Nematode worm</name>
    <dbReference type="NCBI Taxonomy" id="53992"/>
    <lineage>
        <taxon>Eukaryota</taxon>
        <taxon>Metazoa</taxon>
        <taxon>Ecdysozoa</taxon>
        <taxon>Nematoda</taxon>
        <taxon>Chromadorea</taxon>
        <taxon>Rhabditida</taxon>
        <taxon>Rhabditina</taxon>
        <taxon>Rhabditomorpha</taxon>
        <taxon>Strongyloidea</taxon>
        <taxon>Strongylidae</taxon>
        <taxon>Cylicocyclus</taxon>
    </lineage>
</organism>
<evidence type="ECO:0000313" key="1">
    <source>
        <dbReference type="EMBL" id="CAJ0596073.1"/>
    </source>
</evidence>
<gene>
    <name evidence="1" type="ORF">CYNAS_LOCUS8056</name>
</gene>
<sequence length="110" mass="13040">MPQHDRLRITAILAHISFEEAFLQRNEIPINLMGSEVIGHSRWVYLVKWELTHGAFTKIWKPGDRLYCEELDEYNEKHGLTEDRNTSWALVHFTCVKEKENDEKGEKEQN</sequence>
<dbReference type="EMBL" id="CATQJL010000112">
    <property type="protein sequence ID" value="CAJ0596073.1"/>
    <property type="molecule type" value="Genomic_DNA"/>
</dbReference>
<comment type="caution">
    <text evidence="1">The sequence shown here is derived from an EMBL/GenBank/DDBJ whole genome shotgun (WGS) entry which is preliminary data.</text>
</comment>
<evidence type="ECO:0000313" key="2">
    <source>
        <dbReference type="Proteomes" id="UP001176961"/>
    </source>
</evidence>
<proteinExistence type="predicted"/>